<comment type="similarity">
    <text evidence="3">Belongs to the OpgD/OpgG family.</text>
</comment>
<protein>
    <submittedName>
        <fullName evidence="7">Glucan biosynthesis protein</fullName>
    </submittedName>
</protein>
<dbReference type="EMBL" id="CP040818">
    <property type="protein sequence ID" value="QDL93435.1"/>
    <property type="molecule type" value="Genomic_DNA"/>
</dbReference>
<dbReference type="AlphaFoldDB" id="A0A5B8FY55"/>
<dbReference type="GO" id="GO:0003824">
    <property type="term" value="F:catalytic activity"/>
    <property type="evidence" value="ECO:0007669"/>
    <property type="project" value="InterPro"/>
</dbReference>
<dbReference type="InterPro" id="IPR011013">
    <property type="entry name" value="Gal_mutarotase_sf_dom"/>
</dbReference>
<keyword evidence="5" id="KW-0574">Periplasm</keyword>
<dbReference type="SUPFAM" id="SSF81296">
    <property type="entry name" value="E set domains"/>
    <property type="match status" value="1"/>
</dbReference>
<evidence type="ECO:0000256" key="4">
    <source>
        <dbReference type="ARBA" id="ARBA00022729"/>
    </source>
</evidence>
<gene>
    <name evidence="7" type="ORF">FDP22_17590</name>
</gene>
<dbReference type="InterPro" id="IPR013783">
    <property type="entry name" value="Ig-like_fold"/>
</dbReference>
<proteinExistence type="inferred from homology"/>
<evidence type="ECO:0000256" key="1">
    <source>
        <dbReference type="ARBA" id="ARBA00004418"/>
    </source>
</evidence>
<dbReference type="InterPro" id="IPR014438">
    <property type="entry name" value="Glucan_biosyn_MdoG/MdoD"/>
</dbReference>
<evidence type="ECO:0000313" key="7">
    <source>
        <dbReference type="EMBL" id="QDL93435.1"/>
    </source>
</evidence>
<dbReference type="GO" id="GO:0051274">
    <property type="term" value="P:beta-glucan biosynthetic process"/>
    <property type="evidence" value="ECO:0007669"/>
    <property type="project" value="TreeGrafter"/>
</dbReference>
<organism evidence="7 8">
    <name type="scientific">Paroceanicella profunda</name>
    <dbReference type="NCBI Taxonomy" id="2579971"/>
    <lineage>
        <taxon>Bacteria</taxon>
        <taxon>Pseudomonadati</taxon>
        <taxon>Pseudomonadota</taxon>
        <taxon>Alphaproteobacteria</taxon>
        <taxon>Rhodobacterales</taxon>
        <taxon>Paracoccaceae</taxon>
        <taxon>Paroceanicella</taxon>
    </lineage>
</organism>
<evidence type="ECO:0000259" key="6">
    <source>
        <dbReference type="Pfam" id="PF04349"/>
    </source>
</evidence>
<dbReference type="PANTHER" id="PTHR30504:SF3">
    <property type="entry name" value="GLUCANS BIOSYNTHESIS PROTEIN D"/>
    <property type="match status" value="1"/>
</dbReference>
<comment type="subcellular location">
    <subcellularLocation>
        <location evidence="1">Periplasm</location>
    </subcellularLocation>
</comment>
<dbReference type="InterPro" id="IPR014718">
    <property type="entry name" value="GH-type_carb-bd"/>
</dbReference>
<dbReference type="Proteomes" id="UP000305888">
    <property type="component" value="Chromosome"/>
</dbReference>
<dbReference type="Gene3D" id="2.60.40.10">
    <property type="entry name" value="Immunoglobulins"/>
    <property type="match status" value="1"/>
</dbReference>
<keyword evidence="8" id="KW-1185">Reference proteome</keyword>
<dbReference type="Pfam" id="PF04349">
    <property type="entry name" value="MdoG"/>
    <property type="match status" value="1"/>
</dbReference>
<comment type="pathway">
    <text evidence="2">Glycan metabolism; osmoregulated periplasmic glucan (OPG) biosynthesis.</text>
</comment>
<feature type="domain" description="Glucan biosynthesis periplasmic MdoG C-terminal" evidence="6">
    <location>
        <begin position="40"/>
        <end position="516"/>
    </location>
</feature>
<sequence>MANWTRRSVLASGAGLMAAGLLPRAGRADVPLIEGDPEPFSFDDLVARARDIAGRPYVAPKIAAEAEIDKIGYDAHWQIRFRDDASITVPGTDVPMQLFHPGRFFKEPVRVHLVAEGMAREVIYDRSYFDMPADSPAQNLPHDVGFAGLRLMRREDGSLGPDWISFLGASYFRTDGPERQYGLSARGIALDTGLEGKEEFPRFSAFWVGAPERDGDEISIWALLEGPSVAGAFRIGARGSTDGQPKITRVTNRLFFRERVQRLGIAPLTSMYWFSERDHILADEWRPEVHDSDGLALLTGQGERIWRPLRNPAEVRTSSFLDRNPRGFGLIQRDRNFENYQDDGVFYDRRPSAWIVPEGDWGPGRVQLIEIPTQDEASDNIVAFWAPQDGPQPGTELAFDYTIHWDARDPEPQSVAWVQATRQGQGGRPGKEIPEGVDTMVIDFEGPVLEGLTLDSGVDAVVSVTGGKLVGTPSARPVLGTPRWRLSFDFAPDGPSPCGLRAYLRRGDAALSETWVTEAVTQRGRN</sequence>
<dbReference type="OrthoDB" id="9777817at2"/>
<dbReference type="PIRSF" id="PIRSF006281">
    <property type="entry name" value="MdoG"/>
    <property type="match status" value="1"/>
</dbReference>
<name>A0A5B8FY55_9RHOB</name>
<keyword evidence="4" id="KW-0732">Signal</keyword>
<dbReference type="GO" id="GO:0030288">
    <property type="term" value="C:outer membrane-bounded periplasmic space"/>
    <property type="evidence" value="ECO:0007669"/>
    <property type="project" value="TreeGrafter"/>
</dbReference>
<dbReference type="KEGG" id="ppru:FDP22_17590"/>
<dbReference type="UniPathway" id="UPA00637"/>
<evidence type="ECO:0000313" key="8">
    <source>
        <dbReference type="Proteomes" id="UP000305888"/>
    </source>
</evidence>
<dbReference type="SUPFAM" id="SSF74650">
    <property type="entry name" value="Galactose mutarotase-like"/>
    <property type="match status" value="1"/>
</dbReference>
<evidence type="ECO:0000256" key="5">
    <source>
        <dbReference type="ARBA" id="ARBA00022764"/>
    </source>
</evidence>
<reference evidence="7 8" key="1">
    <citation type="submission" date="2019-06" db="EMBL/GenBank/DDBJ databases">
        <title>Genome sequence of Rhodobacteraceae bacterium D4M1.</title>
        <authorList>
            <person name="Cao J."/>
        </authorList>
    </citation>
    <scope>NUCLEOTIDE SEQUENCE [LARGE SCALE GENOMIC DNA]</scope>
    <source>
        <strain evidence="7 8">D4M1</strain>
    </source>
</reference>
<dbReference type="PANTHER" id="PTHR30504">
    <property type="entry name" value="GLUCANS BIOSYNTHESIS PROTEIN"/>
    <property type="match status" value="1"/>
</dbReference>
<accession>A0A5B8FY55</accession>
<dbReference type="Gene3D" id="2.70.98.10">
    <property type="match status" value="1"/>
</dbReference>
<dbReference type="InterPro" id="IPR014756">
    <property type="entry name" value="Ig_E-set"/>
</dbReference>
<evidence type="ECO:0000256" key="2">
    <source>
        <dbReference type="ARBA" id="ARBA00005001"/>
    </source>
</evidence>
<dbReference type="InterPro" id="IPR007444">
    <property type="entry name" value="Glucan_biosyn_MdoG_C"/>
</dbReference>
<evidence type="ECO:0000256" key="3">
    <source>
        <dbReference type="ARBA" id="ARBA00009284"/>
    </source>
</evidence>
<dbReference type="GO" id="GO:0030246">
    <property type="term" value="F:carbohydrate binding"/>
    <property type="evidence" value="ECO:0007669"/>
    <property type="project" value="InterPro"/>
</dbReference>